<protein>
    <submittedName>
        <fullName evidence="2">Uncharacterized protein</fullName>
    </submittedName>
</protein>
<dbReference type="EMBL" id="FOPM01000007">
    <property type="protein sequence ID" value="SFG65553.1"/>
    <property type="molecule type" value="Genomic_DNA"/>
</dbReference>
<feature type="region of interest" description="Disordered" evidence="1">
    <location>
        <begin position="140"/>
        <end position="170"/>
    </location>
</feature>
<dbReference type="OrthoDB" id="8452805at2"/>
<accession>A0A1I2TL55</accession>
<dbReference type="RefSeq" id="WP_091970799.1">
    <property type="nucleotide sequence ID" value="NZ_FOPM01000007.1"/>
</dbReference>
<reference evidence="3" key="1">
    <citation type="submission" date="2016-10" db="EMBL/GenBank/DDBJ databases">
        <authorList>
            <person name="Varghese N."/>
            <person name="Submissions S."/>
        </authorList>
    </citation>
    <scope>NUCLEOTIDE SEQUENCE [LARGE SCALE GENOMIC DNA]</scope>
    <source>
        <strain evidence="3">Gh-105</strain>
    </source>
</reference>
<gene>
    <name evidence="2" type="ORF">SAMN05192565_107185</name>
</gene>
<evidence type="ECO:0000313" key="2">
    <source>
        <dbReference type="EMBL" id="SFG65553.1"/>
    </source>
</evidence>
<dbReference type="AlphaFoldDB" id="A0A1I2TL55"/>
<dbReference type="STRING" id="582675.SAMN05192565_107185"/>
<sequence>MSNPKIIDLGNITGTPFADILLAAIAGADAAKKAAHLPKRPLAQDIATLKAAAERYEAPNPFEPGDLVTPRADSPLKGIGRPRIVLELMERIDADLAVTDPNHVDHPRFGAKLDIRVASVCDCPHGEVTASWEEGWMFEPYTPPAETGEQDPAPASAPAQTEAADLQPAA</sequence>
<name>A0A1I2TL55_9HYPH</name>
<evidence type="ECO:0000256" key="1">
    <source>
        <dbReference type="SAM" id="MobiDB-lite"/>
    </source>
</evidence>
<feature type="compositionally biased region" description="Low complexity" evidence="1">
    <location>
        <begin position="152"/>
        <end position="164"/>
    </location>
</feature>
<proteinExistence type="predicted"/>
<evidence type="ECO:0000313" key="3">
    <source>
        <dbReference type="Proteomes" id="UP000199229"/>
    </source>
</evidence>
<keyword evidence="3" id="KW-1185">Reference proteome</keyword>
<organism evidence="2 3">
    <name type="scientific">Methylobacterium gossipiicola</name>
    <dbReference type="NCBI Taxonomy" id="582675"/>
    <lineage>
        <taxon>Bacteria</taxon>
        <taxon>Pseudomonadati</taxon>
        <taxon>Pseudomonadota</taxon>
        <taxon>Alphaproteobacteria</taxon>
        <taxon>Hyphomicrobiales</taxon>
        <taxon>Methylobacteriaceae</taxon>
        <taxon>Methylobacterium</taxon>
    </lineage>
</organism>
<dbReference type="Proteomes" id="UP000199229">
    <property type="component" value="Unassembled WGS sequence"/>
</dbReference>